<dbReference type="InterPro" id="IPR000612">
    <property type="entry name" value="PMP3"/>
</dbReference>
<comment type="similarity">
    <text evidence="2">Belongs to the UPF0057 (PMP3) family.</text>
</comment>
<proteinExistence type="inferred from homology"/>
<keyword evidence="4 6" id="KW-1133">Transmembrane helix</keyword>
<keyword evidence="3 6" id="KW-0812">Transmembrane</keyword>
<keyword evidence="5 6" id="KW-0472">Membrane</keyword>
<accession>A0A3D5IUT7</accession>
<evidence type="ECO:0000256" key="3">
    <source>
        <dbReference type="ARBA" id="ARBA00022692"/>
    </source>
</evidence>
<dbReference type="GO" id="GO:0016020">
    <property type="term" value="C:membrane"/>
    <property type="evidence" value="ECO:0007669"/>
    <property type="project" value="UniProtKB-SubCell"/>
</dbReference>
<gene>
    <name evidence="7" type="ORF">DGQ38_00125</name>
</gene>
<dbReference type="Pfam" id="PF01679">
    <property type="entry name" value="Pmp3"/>
    <property type="match status" value="1"/>
</dbReference>
<dbReference type="PANTHER" id="PTHR21659">
    <property type="entry name" value="HYDROPHOBIC PROTEIN RCI2 LOW TEMPERATURE AND SALT RESPONSIVE PROTEIN LTI6 -RELATED"/>
    <property type="match status" value="1"/>
</dbReference>
<reference evidence="7 8" key="1">
    <citation type="journal article" date="2018" name="Nat. Biotechnol.">
        <title>A standardized bacterial taxonomy based on genome phylogeny substantially revises the tree of life.</title>
        <authorList>
            <person name="Parks D.H."/>
            <person name="Chuvochina M."/>
            <person name="Waite D.W."/>
            <person name="Rinke C."/>
            <person name="Skarshewski A."/>
            <person name="Chaumeil P.A."/>
            <person name="Hugenholtz P."/>
        </authorList>
    </citation>
    <scope>NUCLEOTIDE SEQUENCE [LARGE SCALE GENOMIC DNA]</scope>
    <source>
        <strain evidence="7">UBA9359</strain>
    </source>
</reference>
<protein>
    <submittedName>
        <fullName evidence="7">YqaE/Pmp3 family membrane protein</fullName>
    </submittedName>
</protein>
<evidence type="ECO:0000313" key="8">
    <source>
        <dbReference type="Proteomes" id="UP000264330"/>
    </source>
</evidence>
<dbReference type="RefSeq" id="WP_041579003.1">
    <property type="nucleotide sequence ID" value="NZ_CAXGSG010000067.1"/>
</dbReference>
<name>A0A3D5IUT7_9FLAO</name>
<evidence type="ECO:0000256" key="5">
    <source>
        <dbReference type="ARBA" id="ARBA00023136"/>
    </source>
</evidence>
<evidence type="ECO:0000313" key="7">
    <source>
        <dbReference type="EMBL" id="HCV79443.1"/>
    </source>
</evidence>
<dbReference type="PANTHER" id="PTHR21659:SF42">
    <property type="entry name" value="UPF0057 MEMBRANE PROTEIN ZK632.10-RELATED"/>
    <property type="match status" value="1"/>
</dbReference>
<evidence type="ECO:0000256" key="4">
    <source>
        <dbReference type="ARBA" id="ARBA00022989"/>
    </source>
</evidence>
<dbReference type="AlphaFoldDB" id="A0A3D5IUT7"/>
<evidence type="ECO:0000256" key="6">
    <source>
        <dbReference type="SAM" id="Phobius"/>
    </source>
</evidence>
<dbReference type="Proteomes" id="UP000264330">
    <property type="component" value="Unassembled WGS sequence"/>
</dbReference>
<organism evidence="7 8">
    <name type="scientific">Zunongwangia profunda</name>
    <dbReference type="NCBI Taxonomy" id="398743"/>
    <lineage>
        <taxon>Bacteria</taxon>
        <taxon>Pseudomonadati</taxon>
        <taxon>Bacteroidota</taxon>
        <taxon>Flavobacteriia</taxon>
        <taxon>Flavobacteriales</taxon>
        <taxon>Flavobacteriaceae</taxon>
        <taxon>Zunongwangia</taxon>
    </lineage>
</organism>
<sequence>MKLLTVILNVLLPPLSVYLKYGANKKFLINLILTLIGWVPGMIHAFIITDRYVKEIRDSENNVK</sequence>
<comment type="subcellular location">
    <subcellularLocation>
        <location evidence="1">Membrane</location>
    </subcellularLocation>
</comment>
<comment type="caution">
    <text evidence="7">The sequence shown here is derived from an EMBL/GenBank/DDBJ whole genome shotgun (WGS) entry which is preliminary data.</text>
</comment>
<dbReference type="EMBL" id="DPMF01000002">
    <property type="protein sequence ID" value="HCV79443.1"/>
    <property type="molecule type" value="Genomic_DNA"/>
</dbReference>
<evidence type="ECO:0000256" key="1">
    <source>
        <dbReference type="ARBA" id="ARBA00004370"/>
    </source>
</evidence>
<evidence type="ECO:0000256" key="2">
    <source>
        <dbReference type="ARBA" id="ARBA00009530"/>
    </source>
</evidence>
<feature type="transmembrane region" description="Helical" evidence="6">
    <location>
        <begin position="27"/>
        <end position="48"/>
    </location>
</feature>